<organism evidence="5 6">
    <name type="scientific">Mycobacterium scrofulaceum</name>
    <dbReference type="NCBI Taxonomy" id="1783"/>
    <lineage>
        <taxon>Bacteria</taxon>
        <taxon>Bacillati</taxon>
        <taxon>Actinomycetota</taxon>
        <taxon>Actinomycetes</taxon>
        <taxon>Mycobacteriales</taxon>
        <taxon>Mycobacteriaceae</taxon>
        <taxon>Mycobacterium</taxon>
    </lineage>
</organism>
<dbReference type="InterPro" id="IPR029787">
    <property type="entry name" value="Nucleotide_cyclase"/>
</dbReference>
<dbReference type="AlphaFoldDB" id="A0A1A2UZP0"/>
<dbReference type="PANTHER" id="PTHR16305">
    <property type="entry name" value="TESTICULAR SOLUBLE ADENYLYL CYCLASE"/>
    <property type="match status" value="1"/>
</dbReference>
<dbReference type="GO" id="GO:0035556">
    <property type="term" value="P:intracellular signal transduction"/>
    <property type="evidence" value="ECO:0007669"/>
    <property type="project" value="InterPro"/>
</dbReference>
<evidence type="ECO:0000313" key="5">
    <source>
        <dbReference type="EMBL" id="OBH94089.1"/>
    </source>
</evidence>
<dbReference type="Pfam" id="PF00211">
    <property type="entry name" value="Guanylate_cyc"/>
    <property type="match status" value="1"/>
</dbReference>
<dbReference type="GO" id="GO:0005737">
    <property type="term" value="C:cytoplasm"/>
    <property type="evidence" value="ECO:0007669"/>
    <property type="project" value="TreeGrafter"/>
</dbReference>
<comment type="caution">
    <text evidence="5">The sequence shown here is derived from an EMBL/GenBank/DDBJ whole genome shotgun (WGS) entry which is preliminary data.</text>
</comment>
<keyword evidence="2" id="KW-0067">ATP-binding</keyword>
<dbReference type="InterPro" id="IPR001054">
    <property type="entry name" value="A/G_cyclase"/>
</dbReference>
<name>A0A1A2UZP0_MYCSC</name>
<dbReference type="SUPFAM" id="SSF55073">
    <property type="entry name" value="Nucleotide cyclase"/>
    <property type="match status" value="1"/>
</dbReference>
<feature type="region of interest" description="Disordered" evidence="3">
    <location>
        <begin position="960"/>
        <end position="1005"/>
    </location>
</feature>
<dbReference type="GO" id="GO:0004016">
    <property type="term" value="F:adenylate cyclase activity"/>
    <property type="evidence" value="ECO:0007669"/>
    <property type="project" value="TreeGrafter"/>
</dbReference>
<proteinExistence type="predicted"/>
<sequence length="1134" mass="119919">MSVLFADVVHSMDIAAAVGAERLREIMAELFDRCTDVVHRYGGTVDKFTGDGIMAVFGAPVAMEDHAVRACLTALGVQEEIKRLAEDVRHRDGVDLQLRVGLNSGQVIAGEIGSGPFRYTAIGEQVGMAQRMESVAPPGGVMLSESTARLVQEAAVLADVEEVHVKGSDAPVLARRLLSLTGGPQRSRSLQGALVGRELEVSTVSGLLDRSMSGRGCVICVAGPPGIGKTRLADEAIAMARDRGVEVSSVFCESHTSDVPFVVAARLLREIARITELDDEAARAQVRESVPEAADEDVLLLYDLMGIRDPETPPPTIHPDARRRRLTALINSLSLNRTQPVLYVIEDAHWIDEVSESLLSELLTVIPQTPSMVLITYRPEYRGALANVIGSQSISLTPLSDSETAALLGELLGTDPSVAGIKALVAERAGGNPFFAQEIVRELAERGVLEGDRGGFTCATDPADVTVPASLQATIAARIDRLDPEAKQTLNAAAVIGSRFTPELLAAVGNAPALDALLSAELIDQVRFTPGAEFAFRHPLIRAVAYESQLKSDRAEMHRRLAGAIESHEPESADQNAALIAEHLEAAGDLHDAYGWHMRAAKWATYRDIAAARLSWESATRIADALTADEPDLAAMCIAPRTMLCGIAWRLHVNNVGDRFDELRKLCSAAGDKASLAIAMAGLVVDHAFQDRVREASRLASEAIALIESIGDPTLTVGLSFTPIRAKMASGEWSEMLRLSQRVIDLADGDPAKGNFLFGSPLALAFAQRATARYALGLPGWQDDQQRGLAVAHGADSLSYVTVASYVYTAAIPAGALRPDDSVICEIEDALAIAERSGDNLQLGVAWLTLGLALLHRTTEADRDRGQKLLAEVREVFLRGGHFLCDLPMIDVYVARQAARRGEHDQAIPLMSAAVDHLAQGGQLLSWGILTTGVLVETLLDRGSDRDIADAEAAIERLANAPADEGEGGIPAVPAGATGSRADLLDGGPGGRGAGSRRSGCPVGAVDRVADSPQVSRGASGQGTRCCPRDPCAGTGGRAGGCFEPASGAAGRAARAAPHQTSAGVRGGGRRGPRRRRRRVQPCPALGAGEASRAAVAAAQCRRSATPLTTTSPYRIASAQSVCPSKPSVFAMSR</sequence>
<dbReference type="CDD" id="cd07302">
    <property type="entry name" value="CHD"/>
    <property type="match status" value="1"/>
</dbReference>
<dbReference type="SUPFAM" id="SSF52540">
    <property type="entry name" value="P-loop containing nucleoside triphosphate hydrolases"/>
    <property type="match status" value="1"/>
</dbReference>
<feature type="region of interest" description="Disordered" evidence="3">
    <location>
        <begin position="1053"/>
        <end position="1089"/>
    </location>
</feature>
<evidence type="ECO:0000256" key="3">
    <source>
        <dbReference type="SAM" id="MobiDB-lite"/>
    </source>
</evidence>
<dbReference type="EMBL" id="LZJY01000314">
    <property type="protein sequence ID" value="OBH94089.1"/>
    <property type="molecule type" value="Genomic_DNA"/>
</dbReference>
<dbReference type="PANTHER" id="PTHR16305:SF28">
    <property type="entry name" value="GUANYLATE CYCLASE DOMAIN-CONTAINING PROTEIN"/>
    <property type="match status" value="1"/>
</dbReference>
<dbReference type="Gene3D" id="3.30.70.1230">
    <property type="entry name" value="Nucleotide cyclase"/>
    <property type="match status" value="1"/>
</dbReference>
<dbReference type="GO" id="GO:0005524">
    <property type="term" value="F:ATP binding"/>
    <property type="evidence" value="ECO:0007669"/>
    <property type="project" value="UniProtKB-KW"/>
</dbReference>
<dbReference type="Pfam" id="PF13191">
    <property type="entry name" value="AAA_16"/>
    <property type="match status" value="1"/>
</dbReference>
<evidence type="ECO:0000256" key="1">
    <source>
        <dbReference type="ARBA" id="ARBA00022741"/>
    </source>
</evidence>
<dbReference type="InterPro" id="IPR041664">
    <property type="entry name" value="AAA_16"/>
</dbReference>
<feature type="domain" description="Guanylate cyclase" evidence="4">
    <location>
        <begin position="2"/>
        <end position="133"/>
    </location>
</feature>
<evidence type="ECO:0000313" key="6">
    <source>
        <dbReference type="Proteomes" id="UP000092207"/>
    </source>
</evidence>
<gene>
    <name evidence="5" type="ORF">A5679_22290</name>
</gene>
<dbReference type="InterPro" id="IPR027417">
    <property type="entry name" value="P-loop_NTPase"/>
</dbReference>
<reference evidence="5 6" key="1">
    <citation type="submission" date="2016-06" db="EMBL/GenBank/DDBJ databases">
        <authorList>
            <person name="Kjaerup R.B."/>
            <person name="Dalgaard T.S."/>
            <person name="Juul-Madsen H.R."/>
        </authorList>
    </citation>
    <scope>NUCLEOTIDE SEQUENCE [LARGE SCALE GENOMIC DNA]</scope>
    <source>
        <strain evidence="5 6">E2838</strain>
    </source>
</reference>
<dbReference type="GO" id="GO:0009190">
    <property type="term" value="P:cyclic nucleotide biosynthetic process"/>
    <property type="evidence" value="ECO:0007669"/>
    <property type="project" value="InterPro"/>
</dbReference>
<evidence type="ECO:0000256" key="2">
    <source>
        <dbReference type="ARBA" id="ARBA00022840"/>
    </source>
</evidence>
<keyword evidence="1" id="KW-0547">Nucleotide-binding</keyword>
<dbReference type="SMART" id="SM00044">
    <property type="entry name" value="CYCc"/>
    <property type="match status" value="1"/>
</dbReference>
<accession>A0A1A2UZP0</accession>
<evidence type="ECO:0000259" key="4">
    <source>
        <dbReference type="PROSITE" id="PS50125"/>
    </source>
</evidence>
<dbReference type="PROSITE" id="PS50125">
    <property type="entry name" value="GUANYLATE_CYCLASE_2"/>
    <property type="match status" value="1"/>
</dbReference>
<protein>
    <submittedName>
        <fullName evidence="5">Cyclase</fullName>
    </submittedName>
</protein>
<feature type="compositionally biased region" description="Basic residues" evidence="3">
    <location>
        <begin position="1068"/>
        <end position="1080"/>
    </location>
</feature>
<dbReference type="Gene3D" id="3.40.50.300">
    <property type="entry name" value="P-loop containing nucleotide triphosphate hydrolases"/>
    <property type="match status" value="1"/>
</dbReference>
<dbReference type="Proteomes" id="UP000092207">
    <property type="component" value="Unassembled WGS sequence"/>
</dbReference>